<reference evidence="2 3" key="1">
    <citation type="submission" date="2020-06" db="EMBL/GenBank/DDBJ databases">
        <title>The endosymbiont of the kinetoplastid Bodo saltans is a Paracaedibacter-like alpha-proteobacterium possessing a putative toxin-antitoxin system.</title>
        <authorList>
            <person name="Midha S."/>
            <person name="Rigden D.J."/>
            <person name="Siozios S."/>
            <person name="Hurst G.D.D."/>
            <person name="Jackson A.P."/>
        </authorList>
    </citation>
    <scope>NUCLEOTIDE SEQUENCE [LARGE SCALE GENOMIC DNA]</scope>
    <source>
        <strain evidence="2">Lake Konstanz</strain>
    </source>
</reference>
<dbReference type="Pfam" id="PF09836">
    <property type="entry name" value="DUF2063"/>
    <property type="match status" value="1"/>
</dbReference>
<dbReference type="InterPro" id="IPR044922">
    <property type="entry name" value="DUF2063_N_sf"/>
</dbReference>
<dbReference type="EMBL" id="CP054719">
    <property type="protein sequence ID" value="QOL19664.1"/>
    <property type="molecule type" value="Genomic_DNA"/>
</dbReference>
<dbReference type="AlphaFoldDB" id="A0A7L9RSV7"/>
<dbReference type="KEGG" id="pbal:CPBP_00428"/>
<evidence type="ECO:0000313" key="2">
    <source>
        <dbReference type="EMBL" id="QOL19664.1"/>
    </source>
</evidence>
<sequence length="240" mass="27856">MRDDIDLQLEFVNSMLTQTVSDSFVDVSDMDARLEVYRRNFMQGHCNALQKTFTVTAQYLGDVFTSLAVAYVCQYRPKAGQLLSTYGESFPLFLQDPIATELARLEWDLKSVAIAAVDEGQECVEPDQVYWQLRSDVRLFQSDYNVREVYRTLKIKGAIGRIEMKQFYYLVWCKDEVPIIQSISQEEYRVFDFLRSPSLLGEIFDNLTFSKEIFVKVFNINFLKVLDVNAIHHSEKCSIV</sequence>
<dbReference type="RefSeq" id="WP_350332409.1">
    <property type="nucleotide sequence ID" value="NZ_CP054719.1"/>
</dbReference>
<organism evidence="2 3">
    <name type="scientific">Candidatus Bodocaedibacter vickermanii</name>
    <dbReference type="NCBI Taxonomy" id="2741701"/>
    <lineage>
        <taxon>Bacteria</taxon>
        <taxon>Pseudomonadati</taxon>
        <taxon>Pseudomonadota</taxon>
        <taxon>Alphaproteobacteria</taxon>
        <taxon>Holosporales</taxon>
        <taxon>Candidatus Paracaedibacteraceae</taxon>
        <taxon>Candidatus Bodocaedibacter</taxon>
    </lineage>
</organism>
<gene>
    <name evidence="2" type="ORF">CPBP_00428</name>
</gene>
<evidence type="ECO:0000313" key="3">
    <source>
        <dbReference type="Proteomes" id="UP000594001"/>
    </source>
</evidence>
<evidence type="ECO:0000259" key="1">
    <source>
        <dbReference type="Pfam" id="PF09836"/>
    </source>
</evidence>
<protein>
    <submittedName>
        <fullName evidence="2">DUF2063 domain-containing protein</fullName>
    </submittedName>
</protein>
<dbReference type="InterPro" id="IPR018640">
    <property type="entry name" value="DUF2063"/>
</dbReference>
<name>A0A7L9RSV7_9PROT</name>
<feature type="domain" description="Putative DNA-binding" evidence="1">
    <location>
        <begin position="8"/>
        <end position="94"/>
    </location>
</feature>
<dbReference type="Gene3D" id="1.10.150.690">
    <property type="entry name" value="DUF2063"/>
    <property type="match status" value="1"/>
</dbReference>
<keyword evidence="3" id="KW-1185">Reference proteome</keyword>
<dbReference type="Proteomes" id="UP000594001">
    <property type="component" value="Chromosome"/>
</dbReference>
<proteinExistence type="predicted"/>
<accession>A0A7L9RSV7</accession>